<feature type="region of interest" description="Disordered" evidence="1">
    <location>
        <begin position="12"/>
        <end position="48"/>
    </location>
</feature>
<organism evidence="2 3">
    <name type="scientific">Streptomyces solicathayae</name>
    <dbReference type="NCBI Taxonomy" id="3081768"/>
    <lineage>
        <taxon>Bacteria</taxon>
        <taxon>Bacillati</taxon>
        <taxon>Actinomycetota</taxon>
        <taxon>Actinomycetes</taxon>
        <taxon>Kitasatosporales</taxon>
        <taxon>Streptomycetaceae</taxon>
        <taxon>Streptomyces</taxon>
    </lineage>
</organism>
<feature type="compositionally biased region" description="Basic and acidic residues" evidence="1">
    <location>
        <begin position="17"/>
        <end position="30"/>
    </location>
</feature>
<evidence type="ECO:0000313" key="3">
    <source>
        <dbReference type="Proteomes" id="UP001301731"/>
    </source>
</evidence>
<protein>
    <recommendedName>
        <fullName evidence="4">Lipoprotein</fullName>
    </recommendedName>
</protein>
<dbReference type="EMBL" id="CP137573">
    <property type="protein sequence ID" value="WOX23424.1"/>
    <property type="molecule type" value="Genomic_DNA"/>
</dbReference>
<proteinExistence type="predicted"/>
<name>A0ABZ0LVA1_9ACTN</name>
<accession>A0ABZ0LVA1</accession>
<sequence length="302" mass="32715">MLVLLATALAAAGCGADRPDRPDRPDRADRPGSPGSPGSPEGAGARVVPSAADRRYLKRAEQILIAECLRAQGFAYEARTLPDEPPRRFPYVLDDVAWARRHGYGLDEERRIAARKAADPNERYFRGLPPERQKAALAALNGARPEGLSARMPGGGVVVASDEGCTARAQRRLYGDLQGWFAARLTVANLTPLYVPKVREDPEFRRAVGGWARCMAGRGHRYATPDALREALPGVRTRAAEIRLAVAEAGCAGESGLAATAKALDARYGAEVRRRYAGQIATELRLARAAVPRAREVLHRRP</sequence>
<keyword evidence="3" id="KW-1185">Reference proteome</keyword>
<evidence type="ECO:0000313" key="2">
    <source>
        <dbReference type="EMBL" id="WOX23424.1"/>
    </source>
</evidence>
<reference evidence="2 3" key="1">
    <citation type="submission" date="2023-10" db="EMBL/GenBank/DDBJ databases">
        <title>The genome sequence of Streptomyces sp. HUAS YS2.</title>
        <authorList>
            <person name="Mo P."/>
        </authorList>
    </citation>
    <scope>NUCLEOTIDE SEQUENCE [LARGE SCALE GENOMIC DNA]</scope>
    <source>
        <strain evidence="2 3">HUAS YS2</strain>
    </source>
</reference>
<dbReference type="Proteomes" id="UP001301731">
    <property type="component" value="Chromosome"/>
</dbReference>
<dbReference type="RefSeq" id="WP_318105212.1">
    <property type="nucleotide sequence ID" value="NZ_CP137573.1"/>
</dbReference>
<evidence type="ECO:0008006" key="4">
    <source>
        <dbReference type="Google" id="ProtNLM"/>
    </source>
</evidence>
<evidence type="ECO:0000256" key="1">
    <source>
        <dbReference type="SAM" id="MobiDB-lite"/>
    </source>
</evidence>
<gene>
    <name evidence="2" type="ORF">R2D22_19310</name>
</gene>
<feature type="compositionally biased region" description="Low complexity" evidence="1">
    <location>
        <begin position="31"/>
        <end position="46"/>
    </location>
</feature>